<dbReference type="EMBL" id="JAGHQL010000560">
    <property type="protein sequence ID" value="KAH0533474.1"/>
    <property type="molecule type" value="Genomic_DNA"/>
</dbReference>
<accession>A0A9P8HYM6</accession>
<proteinExistence type="predicted"/>
<comment type="caution">
    <text evidence="1">The sequence shown here is derived from an EMBL/GenBank/DDBJ whole genome shotgun (WGS) entry which is preliminary data.</text>
</comment>
<name>A0A9P8HYM6_9PEZI</name>
<evidence type="ECO:0000313" key="1">
    <source>
        <dbReference type="EMBL" id="KAH0533474.1"/>
    </source>
</evidence>
<organism evidence="1 2">
    <name type="scientific">Glutinoglossum americanum</name>
    <dbReference type="NCBI Taxonomy" id="1670608"/>
    <lineage>
        <taxon>Eukaryota</taxon>
        <taxon>Fungi</taxon>
        <taxon>Dikarya</taxon>
        <taxon>Ascomycota</taxon>
        <taxon>Pezizomycotina</taxon>
        <taxon>Geoglossomycetes</taxon>
        <taxon>Geoglossales</taxon>
        <taxon>Geoglossaceae</taxon>
        <taxon>Glutinoglossum</taxon>
    </lineage>
</organism>
<evidence type="ECO:0000313" key="2">
    <source>
        <dbReference type="Proteomes" id="UP000698800"/>
    </source>
</evidence>
<sequence>MCKGNTEMQTLLNPILGLDNEFPDSVYVLHHVTSKRYGCYCHQNVHGLACFSTEGGAAKFGQFIDLDGLKIVQLTFDEARDVAKDRPMPVTAVMLLDNMNDPKIHFIRETDRVDYVSDTIESIYHHCPKDTVVILMDDSGDKKHGEALKMIYPDVLVHKTEPRYQGKGLAGRHAYETVRLLKFAIENYWFDTILR</sequence>
<feature type="non-terminal residue" evidence="1">
    <location>
        <position position="195"/>
    </location>
</feature>
<gene>
    <name evidence="1" type="ORF">FGG08_007724</name>
</gene>
<keyword evidence="2" id="KW-1185">Reference proteome</keyword>
<dbReference type="AlphaFoldDB" id="A0A9P8HYM6"/>
<protein>
    <submittedName>
        <fullName evidence="1">Uncharacterized protein</fullName>
    </submittedName>
</protein>
<dbReference type="Proteomes" id="UP000698800">
    <property type="component" value="Unassembled WGS sequence"/>
</dbReference>
<reference evidence="1" key="1">
    <citation type="submission" date="2021-03" db="EMBL/GenBank/DDBJ databases">
        <title>Comparative genomics and phylogenomic investigation of the class Geoglossomycetes provide insights into ecological specialization and systematics.</title>
        <authorList>
            <person name="Melie T."/>
            <person name="Pirro S."/>
            <person name="Miller A.N."/>
            <person name="Quandt A."/>
        </authorList>
    </citation>
    <scope>NUCLEOTIDE SEQUENCE</scope>
    <source>
        <strain evidence="1">GBOQ0MN5Z8</strain>
    </source>
</reference>